<evidence type="ECO:0000313" key="4">
    <source>
        <dbReference type="Proteomes" id="UP001500220"/>
    </source>
</evidence>
<reference evidence="2" key="4">
    <citation type="submission" date="2020-09" db="EMBL/GenBank/DDBJ databases">
        <authorList>
            <person name="Sun Q."/>
            <person name="Zhou Y."/>
        </authorList>
    </citation>
    <scope>NUCLEOTIDE SEQUENCE</scope>
    <source>
        <strain evidence="2">CGMCC 4.7206</strain>
    </source>
</reference>
<dbReference type="Proteomes" id="UP000597989">
    <property type="component" value="Unassembled WGS sequence"/>
</dbReference>
<evidence type="ECO:0000313" key="1">
    <source>
        <dbReference type="EMBL" id="GAA0532897.1"/>
    </source>
</evidence>
<sequence length="185" mass="20962">MRSWFTWGLALSVVVLLAAVGGGVLLAREVYSVPPVEQPQSQAQSIRSPLGITYSADAAAHPDFAQIDLLLGNHFNSINTKSYDLWKSTVVPSKWDELPEQRWRQSYGSTEDRQMMVHRIERGPDDSLLVMLTFMSTQDKSQAPPQLRETCIVWNVVYPVVVYDRTLRLDTDKLPNSALLDRCRQ</sequence>
<reference evidence="4" key="3">
    <citation type="journal article" date="2019" name="Int. J. Syst. Evol. Microbiol.">
        <title>The Global Catalogue of Microorganisms (GCM) 10K type strain sequencing project: providing services to taxonomists for standard genome sequencing and annotation.</title>
        <authorList>
            <consortium name="The Broad Institute Genomics Platform"/>
            <consortium name="The Broad Institute Genome Sequencing Center for Infectious Disease"/>
            <person name="Wu L."/>
            <person name="Ma J."/>
        </authorList>
    </citation>
    <scope>NUCLEOTIDE SEQUENCE [LARGE SCALE GENOMIC DNA]</scope>
    <source>
        <strain evidence="4">JCM 10664</strain>
    </source>
</reference>
<organism evidence="2 3">
    <name type="scientific">Saccharopolyspora thermophila</name>
    <dbReference type="NCBI Taxonomy" id="89367"/>
    <lineage>
        <taxon>Bacteria</taxon>
        <taxon>Bacillati</taxon>
        <taxon>Actinomycetota</taxon>
        <taxon>Actinomycetes</taxon>
        <taxon>Pseudonocardiales</taxon>
        <taxon>Pseudonocardiaceae</taxon>
        <taxon>Saccharopolyspora</taxon>
    </lineage>
</organism>
<dbReference type="EMBL" id="BAAAHC010000015">
    <property type="protein sequence ID" value="GAA0532897.1"/>
    <property type="molecule type" value="Genomic_DNA"/>
</dbReference>
<proteinExistence type="predicted"/>
<dbReference type="RefSeq" id="WP_188986788.1">
    <property type="nucleotide sequence ID" value="NZ_BAAAHC010000015.1"/>
</dbReference>
<dbReference type="AlphaFoldDB" id="A0A917JQ16"/>
<keyword evidence="4" id="KW-1185">Reference proteome</keyword>
<comment type="caution">
    <text evidence="2">The sequence shown here is derived from an EMBL/GenBank/DDBJ whole genome shotgun (WGS) entry which is preliminary data.</text>
</comment>
<protein>
    <submittedName>
        <fullName evidence="2">Uncharacterized protein</fullName>
    </submittedName>
</protein>
<reference evidence="2 3" key="2">
    <citation type="journal article" date="2014" name="Int. J. Syst. Evol. Microbiol.">
        <title>Complete genome sequence of Corynebacterium casei LMG S-19264T (=DSM 44701T), isolated from a smear-ripened cheese.</title>
        <authorList>
            <consortium name="US DOE Joint Genome Institute (JGI-PGF)"/>
            <person name="Walter F."/>
            <person name="Albersmeier A."/>
            <person name="Kalinowski J."/>
            <person name="Ruckert C."/>
        </authorList>
    </citation>
    <scope>NUCLEOTIDE SEQUENCE [LARGE SCALE GENOMIC DNA]</scope>
    <source>
        <strain evidence="2 3">CGMCC 4.7206</strain>
    </source>
</reference>
<dbReference type="EMBL" id="BMMT01000004">
    <property type="protein sequence ID" value="GGI80783.1"/>
    <property type="molecule type" value="Genomic_DNA"/>
</dbReference>
<evidence type="ECO:0000313" key="2">
    <source>
        <dbReference type="EMBL" id="GGI80783.1"/>
    </source>
</evidence>
<dbReference type="Proteomes" id="UP001500220">
    <property type="component" value="Unassembled WGS sequence"/>
</dbReference>
<evidence type="ECO:0000313" key="3">
    <source>
        <dbReference type="Proteomes" id="UP000597989"/>
    </source>
</evidence>
<gene>
    <name evidence="1" type="ORF">GCM10009545_39280</name>
    <name evidence="2" type="ORF">GCM10011581_17660</name>
</gene>
<reference evidence="1" key="5">
    <citation type="submission" date="2023-12" db="EMBL/GenBank/DDBJ databases">
        <authorList>
            <person name="Sun Q."/>
            <person name="Inoue M."/>
        </authorList>
    </citation>
    <scope>NUCLEOTIDE SEQUENCE</scope>
    <source>
        <strain evidence="1">JCM 10664</strain>
    </source>
</reference>
<accession>A0A917JQ16</accession>
<reference evidence="1" key="1">
    <citation type="journal article" date="2014" name="Int. J. Syst. Evol. Microbiol.">
        <title>Complete genome of a new Firmicutes species belonging to the dominant human colonic microbiota ('Ruminococcus bicirculans') reveals two chromosomes and a selective capacity to utilize plant glucans.</title>
        <authorList>
            <consortium name="NISC Comparative Sequencing Program"/>
            <person name="Wegmann U."/>
            <person name="Louis P."/>
            <person name="Goesmann A."/>
            <person name="Henrissat B."/>
            <person name="Duncan S.H."/>
            <person name="Flint H.J."/>
        </authorList>
    </citation>
    <scope>NUCLEOTIDE SEQUENCE</scope>
    <source>
        <strain evidence="1">JCM 10664</strain>
    </source>
</reference>
<name>A0A917JQ16_9PSEU</name>